<evidence type="ECO:0000256" key="1">
    <source>
        <dbReference type="SAM" id="SignalP"/>
    </source>
</evidence>
<dbReference type="Pfam" id="PF03713">
    <property type="entry name" value="DUF305"/>
    <property type="match status" value="1"/>
</dbReference>
<proteinExistence type="predicted"/>
<dbReference type="InterPro" id="IPR012347">
    <property type="entry name" value="Ferritin-like"/>
</dbReference>
<keyword evidence="1" id="KW-0732">Signal</keyword>
<evidence type="ECO:0000259" key="2">
    <source>
        <dbReference type="Pfam" id="PF03713"/>
    </source>
</evidence>
<dbReference type="EMBL" id="BOOY01000043">
    <property type="protein sequence ID" value="GIJ06632.1"/>
    <property type="molecule type" value="Genomic_DNA"/>
</dbReference>
<reference evidence="3" key="1">
    <citation type="submission" date="2021-01" db="EMBL/GenBank/DDBJ databases">
        <title>Whole genome shotgun sequence of Spirilliplanes yamanashiensis NBRC 15828.</title>
        <authorList>
            <person name="Komaki H."/>
            <person name="Tamura T."/>
        </authorList>
    </citation>
    <scope>NUCLEOTIDE SEQUENCE</scope>
    <source>
        <strain evidence="3">NBRC 15828</strain>
    </source>
</reference>
<comment type="caution">
    <text evidence="3">The sequence shown here is derived from an EMBL/GenBank/DDBJ whole genome shotgun (WGS) entry which is preliminary data.</text>
</comment>
<protein>
    <recommendedName>
        <fullName evidence="2">DUF305 domain-containing protein</fullName>
    </recommendedName>
</protein>
<evidence type="ECO:0000313" key="3">
    <source>
        <dbReference type="EMBL" id="GIJ06632.1"/>
    </source>
</evidence>
<dbReference type="PANTHER" id="PTHR36933:SF1">
    <property type="entry name" value="SLL0788 PROTEIN"/>
    <property type="match status" value="1"/>
</dbReference>
<feature type="chain" id="PRO_5038504174" description="DUF305 domain-containing protein" evidence="1">
    <location>
        <begin position="20"/>
        <end position="197"/>
    </location>
</feature>
<dbReference type="RefSeq" id="WP_203941792.1">
    <property type="nucleotide sequence ID" value="NZ_BAAAGJ010000001.1"/>
</dbReference>
<gene>
    <name evidence="3" type="ORF">Sya03_59840</name>
</gene>
<feature type="signal peptide" evidence="1">
    <location>
        <begin position="1"/>
        <end position="19"/>
    </location>
</feature>
<dbReference type="AlphaFoldDB" id="A0A8J3YFA7"/>
<dbReference type="PROSITE" id="PS51257">
    <property type="entry name" value="PROKAR_LIPOPROTEIN"/>
    <property type="match status" value="1"/>
</dbReference>
<dbReference type="Gene3D" id="1.20.1260.10">
    <property type="match status" value="1"/>
</dbReference>
<name>A0A8J3YFA7_9ACTN</name>
<feature type="domain" description="DUF305" evidence="2">
    <location>
        <begin position="54"/>
        <end position="191"/>
    </location>
</feature>
<dbReference type="PANTHER" id="PTHR36933">
    <property type="entry name" value="SLL0788 PROTEIN"/>
    <property type="match status" value="1"/>
</dbReference>
<keyword evidence="4" id="KW-1185">Reference proteome</keyword>
<dbReference type="Proteomes" id="UP000652013">
    <property type="component" value="Unassembled WGS sequence"/>
</dbReference>
<sequence>MRMRRMYTLSLFAAATSLALTLSGCGGGDADSAGSTATTGAAAPSQSAAASMTDAMFAAMMVPHHEEGMEITKLGAEKATTPEVKEIAQRSMTSQQADLPKLQAIAGSGGMAPQPMQPPLARFGDQEMTELRSLSGEEFDLKWLDVLSSHHMAAIMMTDIAMSASAGGEAKALQQKIRDEQLKDVEEMNTLRDQLRK</sequence>
<dbReference type="InterPro" id="IPR005183">
    <property type="entry name" value="DUF305_CopM-like"/>
</dbReference>
<evidence type="ECO:0000313" key="4">
    <source>
        <dbReference type="Proteomes" id="UP000652013"/>
    </source>
</evidence>
<accession>A0A8J3YFA7</accession>
<organism evidence="3 4">
    <name type="scientific">Spirilliplanes yamanashiensis</name>
    <dbReference type="NCBI Taxonomy" id="42233"/>
    <lineage>
        <taxon>Bacteria</taxon>
        <taxon>Bacillati</taxon>
        <taxon>Actinomycetota</taxon>
        <taxon>Actinomycetes</taxon>
        <taxon>Micromonosporales</taxon>
        <taxon>Micromonosporaceae</taxon>
        <taxon>Spirilliplanes</taxon>
    </lineage>
</organism>